<accession>A0A8T0GMU7</accession>
<comment type="caution">
    <text evidence="1">The sequence shown here is derived from an EMBL/GenBank/DDBJ whole genome shotgun (WGS) entry which is preliminary data.</text>
</comment>
<gene>
    <name evidence="1" type="ORF">KC19_10G138200</name>
</gene>
<sequence length="182" mass="20127">MQGVYFKTDSSPPVRVYCTSDGRIDFSALGDVFVLEPKSIQLNGTGFPLNGLESVWTWEEIEKIFKMEGEPVGTKGNPVIVTGKPPVHGASTENLAKALSGPPTIMRRYKEQAPSSFDLHTVRRVQNHGDGPLFRCDRSHLGTLPGPLLHPIFGEFEDNLQNSTLLTREDHSFVKELCDTST</sequence>
<keyword evidence="2" id="KW-1185">Reference proteome</keyword>
<reference evidence="1" key="1">
    <citation type="submission" date="2020-06" db="EMBL/GenBank/DDBJ databases">
        <title>WGS assembly of Ceratodon purpureus strain R40.</title>
        <authorList>
            <person name="Carey S.B."/>
            <person name="Jenkins J."/>
            <person name="Shu S."/>
            <person name="Lovell J.T."/>
            <person name="Sreedasyam A."/>
            <person name="Maumus F."/>
            <person name="Tiley G.P."/>
            <person name="Fernandez-Pozo N."/>
            <person name="Barry K."/>
            <person name="Chen C."/>
            <person name="Wang M."/>
            <person name="Lipzen A."/>
            <person name="Daum C."/>
            <person name="Saski C.A."/>
            <person name="Payton A.C."/>
            <person name="Mcbreen J.C."/>
            <person name="Conrad R.E."/>
            <person name="Kollar L.M."/>
            <person name="Olsson S."/>
            <person name="Huttunen S."/>
            <person name="Landis J.B."/>
            <person name="Wickett N.J."/>
            <person name="Johnson M.G."/>
            <person name="Rensing S.A."/>
            <person name="Grimwood J."/>
            <person name="Schmutz J."/>
            <person name="Mcdaniel S.F."/>
        </authorList>
    </citation>
    <scope>NUCLEOTIDE SEQUENCE</scope>
    <source>
        <strain evidence="1">R40</strain>
    </source>
</reference>
<dbReference type="AlphaFoldDB" id="A0A8T0GMU7"/>
<protein>
    <submittedName>
        <fullName evidence="1">Uncharacterized protein</fullName>
    </submittedName>
</protein>
<evidence type="ECO:0000313" key="1">
    <source>
        <dbReference type="EMBL" id="KAG0559907.1"/>
    </source>
</evidence>
<evidence type="ECO:0000313" key="2">
    <source>
        <dbReference type="Proteomes" id="UP000822688"/>
    </source>
</evidence>
<dbReference type="Proteomes" id="UP000822688">
    <property type="component" value="Chromosome 10"/>
</dbReference>
<dbReference type="EMBL" id="CM026431">
    <property type="protein sequence ID" value="KAG0559907.1"/>
    <property type="molecule type" value="Genomic_DNA"/>
</dbReference>
<organism evidence="1 2">
    <name type="scientific">Ceratodon purpureus</name>
    <name type="common">Fire moss</name>
    <name type="synonym">Dicranum purpureum</name>
    <dbReference type="NCBI Taxonomy" id="3225"/>
    <lineage>
        <taxon>Eukaryota</taxon>
        <taxon>Viridiplantae</taxon>
        <taxon>Streptophyta</taxon>
        <taxon>Embryophyta</taxon>
        <taxon>Bryophyta</taxon>
        <taxon>Bryophytina</taxon>
        <taxon>Bryopsida</taxon>
        <taxon>Dicranidae</taxon>
        <taxon>Pseudoditrichales</taxon>
        <taxon>Ditrichaceae</taxon>
        <taxon>Ceratodon</taxon>
    </lineage>
</organism>
<proteinExistence type="predicted"/>
<name>A0A8T0GMU7_CERPU</name>